<accession>A0ABU7XCF2</accession>
<proteinExistence type="predicted"/>
<evidence type="ECO:0000313" key="3">
    <source>
        <dbReference type="Proteomes" id="UP001350748"/>
    </source>
</evidence>
<organism evidence="2 3">
    <name type="scientific">Methylocystis borbori</name>
    <dbReference type="NCBI Taxonomy" id="3118750"/>
    <lineage>
        <taxon>Bacteria</taxon>
        <taxon>Pseudomonadati</taxon>
        <taxon>Pseudomonadota</taxon>
        <taxon>Alphaproteobacteria</taxon>
        <taxon>Hyphomicrobiales</taxon>
        <taxon>Methylocystaceae</taxon>
        <taxon>Methylocystis</taxon>
    </lineage>
</organism>
<dbReference type="PANTHER" id="PTHR42741">
    <property type="entry name" value="NITROREDUCTASE FAMILY PROTEIN"/>
    <property type="match status" value="1"/>
</dbReference>
<dbReference type="SUPFAM" id="SSF55469">
    <property type="entry name" value="FMN-dependent nitroreductase-like"/>
    <property type="match status" value="2"/>
</dbReference>
<name>A0ABU7XCF2_9HYPH</name>
<dbReference type="PANTHER" id="PTHR42741:SF3">
    <property type="entry name" value="NITROREDUCTASE FAMILY PROTEIN"/>
    <property type="match status" value="1"/>
</dbReference>
<feature type="domain" description="Nitroreductase" evidence="1">
    <location>
        <begin position="118"/>
        <end position="240"/>
    </location>
</feature>
<gene>
    <name evidence="2" type="ORF">V3H18_00815</name>
</gene>
<keyword evidence="3" id="KW-1185">Reference proteome</keyword>
<dbReference type="Gene3D" id="3.40.109.10">
    <property type="entry name" value="NADH Oxidase"/>
    <property type="match status" value="2"/>
</dbReference>
<dbReference type="RefSeq" id="WP_332079963.1">
    <property type="nucleotide sequence ID" value="NZ_JAZHYN010000001.1"/>
</dbReference>
<dbReference type="InterPro" id="IPR029479">
    <property type="entry name" value="Nitroreductase"/>
</dbReference>
<dbReference type="EMBL" id="JAZHYN010000001">
    <property type="protein sequence ID" value="MEF3365068.1"/>
    <property type="molecule type" value="Genomic_DNA"/>
</dbReference>
<sequence length="552" mass="60595">MTDAESDSRAQSRSLRTLIALDGDALPADIRAYHQRTKHAPTRYALGPAFLDWTSQPNPYRRFEGAPLVELPLRDAEETPPFPGPAPTPAPLSRAALGLFCELGFGLSAWKSVEGSTWALRNNPSSGNLHPTEAYLLTNAIPDLGPRAALYHYAPEYHLLEERARYEADALPEGGFLLGLSAIAWRESWKYGERAYRYCQLDAGHAIGAAAQAAAALGWRAEVLTEPSDDEVAALIGLDRADAWRRREEEHPDALLWISTSENSQTPDLSSLLAAPRQWSGKANQVSDDHDGWPVVDQAPRLCRKPRMSPPSPPAAHPARQAPYASQIGEVVRKRRSAQKMDGVAILSRENFRAMLMATLPGAEPLLAAFSWRPALSLLLYVHRVERVEPGLYLLPRDEDVAARLRAAAAPDLAWTPVDLNGFEIFLLRSGSFEREAAQMACLQPIAGKGCFAVAMIADFDRALVEEGGFAYRRLHWEAGLIGQALYLWATAAGLSGTGIGCFFDDEVHRLIGLSPDGDLFQDIYHFTVGGPLEDVRIATLPAYPPELRERA</sequence>
<dbReference type="Proteomes" id="UP001350748">
    <property type="component" value="Unassembled WGS sequence"/>
</dbReference>
<comment type="caution">
    <text evidence="2">The sequence shown here is derived from an EMBL/GenBank/DDBJ whole genome shotgun (WGS) entry which is preliminary data.</text>
</comment>
<feature type="domain" description="Nitroreductase" evidence="1">
    <location>
        <begin position="429"/>
        <end position="530"/>
    </location>
</feature>
<dbReference type="CDD" id="cd02142">
    <property type="entry name" value="McbC_SagB-like_oxidoreductase"/>
    <property type="match status" value="2"/>
</dbReference>
<protein>
    <submittedName>
        <fullName evidence="2">SagB/ThcOx family dehydrogenase</fullName>
    </submittedName>
</protein>
<dbReference type="InterPro" id="IPR000415">
    <property type="entry name" value="Nitroreductase-like"/>
</dbReference>
<evidence type="ECO:0000313" key="2">
    <source>
        <dbReference type="EMBL" id="MEF3365068.1"/>
    </source>
</evidence>
<reference evidence="2 3" key="1">
    <citation type="submission" date="2024-02" db="EMBL/GenBank/DDBJ databases">
        <authorList>
            <person name="Grouzdev D."/>
        </authorList>
    </citation>
    <scope>NUCLEOTIDE SEQUENCE [LARGE SCALE GENOMIC DNA]</scope>
    <source>
        <strain evidence="2 3">9N</strain>
    </source>
</reference>
<evidence type="ECO:0000259" key="1">
    <source>
        <dbReference type="Pfam" id="PF00881"/>
    </source>
</evidence>
<dbReference type="Pfam" id="PF00881">
    <property type="entry name" value="Nitroreductase"/>
    <property type="match status" value="2"/>
</dbReference>